<feature type="domain" description="OmpR/PhoB-type" evidence="2">
    <location>
        <begin position="317"/>
        <end position="382"/>
    </location>
</feature>
<accession>A0AAU6WGC6</accession>
<dbReference type="RefSeq" id="WP_345473413.1">
    <property type="nucleotide sequence ID" value="NZ_CP125942.1"/>
</dbReference>
<dbReference type="InterPro" id="IPR001867">
    <property type="entry name" value="OmpR/PhoB-type_DNA-bd"/>
</dbReference>
<evidence type="ECO:0000313" key="4">
    <source>
        <dbReference type="Proteomes" id="UP001486888"/>
    </source>
</evidence>
<evidence type="ECO:0000313" key="3">
    <source>
        <dbReference type="EMBL" id="XAO46824.1"/>
    </source>
</evidence>
<dbReference type="GO" id="GO:0000160">
    <property type="term" value="P:phosphorelay signal transduction system"/>
    <property type="evidence" value="ECO:0007669"/>
    <property type="project" value="InterPro"/>
</dbReference>
<dbReference type="Pfam" id="PF01590">
    <property type="entry name" value="GAF"/>
    <property type="match status" value="1"/>
</dbReference>
<evidence type="ECO:0000256" key="1">
    <source>
        <dbReference type="ARBA" id="ARBA00023125"/>
    </source>
</evidence>
<dbReference type="Proteomes" id="UP001486888">
    <property type="component" value="Chromosome"/>
</dbReference>
<reference evidence="3 4" key="1">
    <citation type="submission" date="2023-05" db="EMBL/GenBank/DDBJ databases">
        <title>Glutamicibacter sp. B1, complete genome.</title>
        <authorList>
            <person name="Long Y.H."/>
            <person name="Fang T."/>
            <person name="Li X.Y."/>
        </authorList>
    </citation>
    <scope>NUCLEOTIDE SEQUENCE [LARGE SCALE GENOMIC DNA]</scope>
    <source>
        <strain evidence="3 4">B1</strain>
    </source>
</reference>
<name>A0AAU6WGC6_9MICC</name>
<dbReference type="InterPro" id="IPR003018">
    <property type="entry name" value="GAF"/>
</dbReference>
<protein>
    <submittedName>
        <fullName evidence="3">GAF domain-containing protein</fullName>
    </submittedName>
</protein>
<dbReference type="SMART" id="SM00862">
    <property type="entry name" value="Trans_reg_C"/>
    <property type="match status" value="1"/>
</dbReference>
<keyword evidence="1" id="KW-0238">DNA-binding</keyword>
<dbReference type="KEGG" id="gey:QMQ05_04655"/>
<dbReference type="EMBL" id="CP125942">
    <property type="protein sequence ID" value="XAO46824.1"/>
    <property type="molecule type" value="Genomic_DNA"/>
</dbReference>
<sequence>MTVEYRGPEALIQAALTAGEDPSAKARSLKALHQSWAQGTRIPTVVRPVVARSWSRAGALEKDIVPLDASSIRELRESNQELSNLVDLFKDRLLSLATQAGNQLVISDAQGYVLWVLGPSTVRRRSDGIGFVTGARWRESDVGTNGIGAAMAEKVPVQIFGPEHAREEQHSWVCTSAPVINPATASLIGAITLAGSFRTAHPHSLALVSSVAREAETHLRANHALRMQRLELTNQLPEEEFILVDSQGSVAASRGFSVSERISLPVGLEEGRSWISGFGSFNVRQVPGGWILTRTHEHLKLEVTSGSLRQIMVHSAGETTQIALSEKHWQILELLVEHPAGLTTDELRSLWPAMTPQVTIRAELSRLRSKLPGMIASRPYRLVVPVFRGN</sequence>
<dbReference type="GO" id="GO:0003677">
    <property type="term" value="F:DNA binding"/>
    <property type="evidence" value="ECO:0007669"/>
    <property type="project" value="UniProtKB-KW"/>
</dbReference>
<dbReference type="AlphaFoldDB" id="A0AAU6WGC6"/>
<evidence type="ECO:0000259" key="2">
    <source>
        <dbReference type="SMART" id="SM00862"/>
    </source>
</evidence>
<dbReference type="Gene3D" id="3.30.450.40">
    <property type="match status" value="1"/>
</dbReference>
<gene>
    <name evidence="3" type="ORF">QMQ05_04655</name>
</gene>
<organism evidence="3 4">
    <name type="scientific">Glutamicibacter ectropisis</name>
    <dbReference type="NCBI Taxonomy" id="3046593"/>
    <lineage>
        <taxon>Bacteria</taxon>
        <taxon>Bacillati</taxon>
        <taxon>Actinomycetota</taxon>
        <taxon>Actinomycetes</taxon>
        <taxon>Micrococcales</taxon>
        <taxon>Micrococcaceae</taxon>
        <taxon>Glutamicibacter</taxon>
    </lineage>
</organism>
<proteinExistence type="predicted"/>
<dbReference type="GO" id="GO:0006355">
    <property type="term" value="P:regulation of DNA-templated transcription"/>
    <property type="evidence" value="ECO:0007669"/>
    <property type="project" value="InterPro"/>
</dbReference>
<keyword evidence="4" id="KW-1185">Reference proteome</keyword>
<dbReference type="InterPro" id="IPR029016">
    <property type="entry name" value="GAF-like_dom_sf"/>
</dbReference>